<evidence type="ECO:0008006" key="12">
    <source>
        <dbReference type="Google" id="ProtNLM"/>
    </source>
</evidence>
<evidence type="ECO:0000313" key="11">
    <source>
        <dbReference type="Proteomes" id="UP000319908"/>
    </source>
</evidence>
<evidence type="ECO:0000256" key="4">
    <source>
        <dbReference type="ARBA" id="ARBA00023136"/>
    </source>
</evidence>
<name>A0A5C6BJP1_9BACT</name>
<dbReference type="GO" id="GO:0022857">
    <property type="term" value="F:transmembrane transporter activity"/>
    <property type="evidence" value="ECO:0007669"/>
    <property type="project" value="InterPro"/>
</dbReference>
<feature type="transmembrane region" description="Helical" evidence="7">
    <location>
        <begin position="57"/>
        <end position="79"/>
    </location>
</feature>
<feature type="transmembrane region" description="Helical" evidence="7">
    <location>
        <begin position="248"/>
        <end position="266"/>
    </location>
</feature>
<evidence type="ECO:0000256" key="5">
    <source>
        <dbReference type="ARBA" id="ARBA00034125"/>
    </source>
</evidence>
<feature type="domain" description="Threonine/serine exporter-like N-terminal" evidence="8">
    <location>
        <begin position="31"/>
        <end position="268"/>
    </location>
</feature>
<feature type="transmembrane region" description="Helical" evidence="7">
    <location>
        <begin position="185"/>
        <end position="203"/>
    </location>
</feature>
<feature type="transmembrane region" description="Helical" evidence="7">
    <location>
        <begin position="160"/>
        <end position="178"/>
    </location>
</feature>
<dbReference type="InterPro" id="IPR024528">
    <property type="entry name" value="ThrE_2"/>
</dbReference>
<feature type="transmembrane region" description="Helical" evidence="7">
    <location>
        <begin position="364"/>
        <end position="386"/>
    </location>
</feature>
<evidence type="ECO:0000256" key="7">
    <source>
        <dbReference type="SAM" id="Phobius"/>
    </source>
</evidence>
<comment type="caution">
    <text evidence="10">The sequence shown here is derived from an EMBL/GenBank/DDBJ whole genome shotgun (WGS) entry which is preliminary data.</text>
</comment>
<gene>
    <name evidence="10" type="ORF">Poly21_45800</name>
</gene>
<dbReference type="PANTHER" id="PTHR31082:SF4">
    <property type="entry name" value="PHEROMONE-REGULATED MEMBRANE PROTEIN 10"/>
    <property type="match status" value="1"/>
</dbReference>
<keyword evidence="11" id="KW-1185">Reference proteome</keyword>
<feature type="transmembrane region" description="Helical" evidence="7">
    <location>
        <begin position="335"/>
        <end position="352"/>
    </location>
</feature>
<organism evidence="10 11">
    <name type="scientific">Allorhodopirellula heiligendammensis</name>
    <dbReference type="NCBI Taxonomy" id="2714739"/>
    <lineage>
        <taxon>Bacteria</taxon>
        <taxon>Pseudomonadati</taxon>
        <taxon>Planctomycetota</taxon>
        <taxon>Planctomycetia</taxon>
        <taxon>Pirellulales</taxon>
        <taxon>Pirellulaceae</taxon>
        <taxon>Allorhodopirellula</taxon>
    </lineage>
</organism>
<evidence type="ECO:0000259" key="8">
    <source>
        <dbReference type="Pfam" id="PF06738"/>
    </source>
</evidence>
<comment type="similarity">
    <text evidence="5">Belongs to the ThrE exporter (TC 2.A.79) family.</text>
</comment>
<evidence type="ECO:0000256" key="2">
    <source>
        <dbReference type="ARBA" id="ARBA00022692"/>
    </source>
</evidence>
<dbReference type="AlphaFoldDB" id="A0A5C6BJP1"/>
<feature type="transmembrane region" description="Helical" evidence="7">
    <location>
        <begin position="138"/>
        <end position="154"/>
    </location>
</feature>
<feature type="transmembrane region" description="Helical" evidence="7">
    <location>
        <begin position="215"/>
        <end position="236"/>
    </location>
</feature>
<evidence type="ECO:0000313" key="10">
    <source>
        <dbReference type="EMBL" id="TWU10674.1"/>
    </source>
</evidence>
<dbReference type="Pfam" id="PF06738">
    <property type="entry name" value="ThrE"/>
    <property type="match status" value="1"/>
</dbReference>
<feature type="compositionally biased region" description="Low complexity" evidence="6">
    <location>
        <begin position="1"/>
        <end position="13"/>
    </location>
</feature>
<evidence type="ECO:0000259" key="9">
    <source>
        <dbReference type="Pfam" id="PF12821"/>
    </source>
</evidence>
<evidence type="ECO:0000256" key="6">
    <source>
        <dbReference type="SAM" id="MobiDB-lite"/>
    </source>
</evidence>
<comment type="subcellular location">
    <subcellularLocation>
        <location evidence="1">Membrane</location>
        <topology evidence="1">Multi-pass membrane protein</topology>
    </subcellularLocation>
</comment>
<protein>
    <recommendedName>
        <fullName evidence="12">Inner membrane protein YjjP</fullName>
    </recommendedName>
</protein>
<dbReference type="PANTHER" id="PTHR31082">
    <property type="entry name" value="PHEROMONE-REGULATED MEMBRANE PROTEIN 10"/>
    <property type="match status" value="1"/>
</dbReference>
<dbReference type="EMBL" id="SJPU01000003">
    <property type="protein sequence ID" value="TWU10674.1"/>
    <property type="molecule type" value="Genomic_DNA"/>
</dbReference>
<dbReference type="Pfam" id="PF12821">
    <property type="entry name" value="ThrE_2"/>
    <property type="match status" value="1"/>
</dbReference>
<feature type="domain" description="Threonine/Serine exporter ThrE" evidence="9">
    <location>
        <begin position="298"/>
        <end position="416"/>
    </location>
</feature>
<dbReference type="InterPro" id="IPR010619">
    <property type="entry name" value="ThrE-like_N"/>
</dbReference>
<dbReference type="GO" id="GO:0016020">
    <property type="term" value="C:membrane"/>
    <property type="evidence" value="ECO:0007669"/>
    <property type="project" value="UniProtKB-SubCell"/>
</dbReference>
<proteinExistence type="inferred from homology"/>
<dbReference type="Proteomes" id="UP000319908">
    <property type="component" value="Unassembled WGS sequence"/>
</dbReference>
<sequence length="433" mass="45746">MPPVTHPSTTPPSALTDDRDHNNSASVPAERVIIELARNLHASGSPAYELDQRMEDVAAYLGCPATFFSTPTSLFITFAHEEGRTRLLRVYPCDTNLGRYAGFYATQRAIEHEGLSVPQAWERIQTLESTANTYSQPLQVLACGIAAACFGLLVGGNATVVAAAGATGLLTGGLLIGLSQRNCPAHLINIIAAIGAYIVASLVQTRFTSSSVELTSLAALIVLVPGLQLTISINELATQNLASGSARFAGAMMSLLTLVFGVYMGHALIHSLMPIPPSSAARAPEIATSMISILPLGLSLAVLFQARYRDIAWVLTSAFVGYGSLRLAGWWLQPFAAVWAAAVIAGVCSHLISHWRHIPPAITLMPALILLVPGSLGFFGLSAIILNNDVPGGLRIVSTMMLTTISIVAGLLTTDVIAPMLSGHRNRSIPPLI</sequence>
<feature type="transmembrane region" description="Helical" evidence="7">
    <location>
        <begin position="286"/>
        <end position="304"/>
    </location>
</feature>
<accession>A0A5C6BJP1</accession>
<keyword evidence="3 7" id="KW-1133">Transmembrane helix</keyword>
<feature type="transmembrane region" description="Helical" evidence="7">
    <location>
        <begin position="311"/>
        <end position="329"/>
    </location>
</feature>
<dbReference type="InterPro" id="IPR051361">
    <property type="entry name" value="ThrE/Ser_Exporter"/>
</dbReference>
<feature type="transmembrane region" description="Helical" evidence="7">
    <location>
        <begin position="392"/>
        <end position="418"/>
    </location>
</feature>
<feature type="region of interest" description="Disordered" evidence="6">
    <location>
        <begin position="1"/>
        <end position="24"/>
    </location>
</feature>
<evidence type="ECO:0000256" key="1">
    <source>
        <dbReference type="ARBA" id="ARBA00004141"/>
    </source>
</evidence>
<keyword evidence="2 7" id="KW-0812">Transmembrane</keyword>
<reference evidence="10 11" key="1">
    <citation type="journal article" date="2020" name="Antonie Van Leeuwenhoek">
        <title>Rhodopirellula heiligendammensis sp. nov., Rhodopirellula pilleata sp. nov., and Rhodopirellula solitaria sp. nov. isolated from natural or artificial marine surfaces in Northern Germany and California, USA, and emended description of the genus Rhodopirellula.</title>
        <authorList>
            <person name="Kallscheuer N."/>
            <person name="Wiegand S."/>
            <person name="Jogler M."/>
            <person name="Boedeker C."/>
            <person name="Peeters S.H."/>
            <person name="Rast P."/>
            <person name="Heuer A."/>
            <person name="Jetten M.S.M."/>
            <person name="Rohde M."/>
            <person name="Jogler C."/>
        </authorList>
    </citation>
    <scope>NUCLEOTIDE SEQUENCE [LARGE SCALE GENOMIC DNA]</scope>
    <source>
        <strain evidence="10 11">Poly21</strain>
    </source>
</reference>
<keyword evidence="4 7" id="KW-0472">Membrane</keyword>
<evidence type="ECO:0000256" key="3">
    <source>
        <dbReference type="ARBA" id="ARBA00022989"/>
    </source>
</evidence>